<accession>A0ABP1Q706</accession>
<sequence length="209" mass="23625">MKTEEELSASSETNSDANMNSRIKINADSETNANEEINASASANGKGYFGAEENVVEAKMSSSEKRNTVGNADSRSSYEKLEEARRAYFSHSEVNKKYVDEMTSLGMSYGFDKDSMDFLNSIFGDSNRRRLEKSTCICSTICQVSWSDVSKEFGSSLSKKFVKKYKNIITNTLHNAWNLEYSHKFEECFCNHVFLTCTETCNETCSQNY</sequence>
<keyword evidence="3" id="KW-1185">Reference proteome</keyword>
<evidence type="ECO:0000256" key="1">
    <source>
        <dbReference type="SAM" id="MobiDB-lite"/>
    </source>
</evidence>
<reference evidence="2 3" key="1">
    <citation type="submission" date="2024-08" db="EMBL/GenBank/DDBJ databases">
        <authorList>
            <person name="Cucini C."/>
            <person name="Frati F."/>
        </authorList>
    </citation>
    <scope>NUCLEOTIDE SEQUENCE [LARGE SCALE GENOMIC DNA]</scope>
</reference>
<protein>
    <submittedName>
        <fullName evidence="2">Uncharacterized protein</fullName>
    </submittedName>
</protein>
<dbReference type="EMBL" id="CAXLJM020000019">
    <property type="protein sequence ID" value="CAL8084910.1"/>
    <property type="molecule type" value="Genomic_DNA"/>
</dbReference>
<proteinExistence type="predicted"/>
<feature type="compositionally biased region" description="Polar residues" evidence="1">
    <location>
        <begin position="8"/>
        <end position="23"/>
    </location>
</feature>
<dbReference type="Proteomes" id="UP001642540">
    <property type="component" value="Unassembled WGS sequence"/>
</dbReference>
<feature type="region of interest" description="Disordered" evidence="1">
    <location>
        <begin position="1"/>
        <end position="46"/>
    </location>
</feature>
<feature type="compositionally biased region" description="Low complexity" evidence="1">
    <location>
        <begin position="29"/>
        <end position="44"/>
    </location>
</feature>
<gene>
    <name evidence="2" type="ORF">ODALV1_LOCUS5944</name>
</gene>
<comment type="caution">
    <text evidence="2">The sequence shown here is derived from an EMBL/GenBank/DDBJ whole genome shotgun (WGS) entry which is preliminary data.</text>
</comment>
<organism evidence="2 3">
    <name type="scientific">Orchesella dallaii</name>
    <dbReference type="NCBI Taxonomy" id="48710"/>
    <lineage>
        <taxon>Eukaryota</taxon>
        <taxon>Metazoa</taxon>
        <taxon>Ecdysozoa</taxon>
        <taxon>Arthropoda</taxon>
        <taxon>Hexapoda</taxon>
        <taxon>Collembola</taxon>
        <taxon>Entomobryomorpha</taxon>
        <taxon>Entomobryoidea</taxon>
        <taxon>Orchesellidae</taxon>
        <taxon>Orchesellinae</taxon>
        <taxon>Orchesella</taxon>
    </lineage>
</organism>
<evidence type="ECO:0000313" key="3">
    <source>
        <dbReference type="Proteomes" id="UP001642540"/>
    </source>
</evidence>
<evidence type="ECO:0000313" key="2">
    <source>
        <dbReference type="EMBL" id="CAL8084910.1"/>
    </source>
</evidence>
<name>A0ABP1Q706_9HEXA</name>